<protein>
    <submittedName>
        <fullName evidence="2">Nitroreductase family protein</fullName>
    </submittedName>
</protein>
<dbReference type="Proteomes" id="UP000051927">
    <property type="component" value="Unassembled WGS sequence"/>
</dbReference>
<dbReference type="EMBL" id="JQCP01000001">
    <property type="protein sequence ID" value="KRO02845.1"/>
    <property type="molecule type" value="Genomic_DNA"/>
</dbReference>
<evidence type="ECO:0000259" key="1">
    <source>
        <dbReference type="Pfam" id="PF14512"/>
    </source>
</evidence>
<name>A0ABR5Q1F7_9ACTN</name>
<evidence type="ECO:0000313" key="2">
    <source>
        <dbReference type="EMBL" id="KRO02845.1"/>
    </source>
</evidence>
<dbReference type="SUPFAM" id="SSF55469">
    <property type="entry name" value="FMN-dependent nitroreductase-like"/>
    <property type="match status" value="1"/>
</dbReference>
<organism evidence="2 3">
    <name type="scientific">Lancefieldella rimae</name>
    <dbReference type="NCBI Taxonomy" id="1383"/>
    <lineage>
        <taxon>Bacteria</taxon>
        <taxon>Bacillati</taxon>
        <taxon>Actinomycetota</taxon>
        <taxon>Coriobacteriia</taxon>
        <taxon>Coriobacteriales</taxon>
        <taxon>Atopobiaceae</taxon>
        <taxon>Lancefieldella</taxon>
    </lineage>
</organism>
<feature type="domain" description="Putative nitroreductase TM1586" evidence="1">
    <location>
        <begin position="3"/>
        <end position="236"/>
    </location>
</feature>
<dbReference type="Pfam" id="PF14512">
    <property type="entry name" value="TM1586_NiRdase"/>
    <property type="match status" value="1"/>
</dbReference>
<dbReference type="Gene3D" id="3.40.109.10">
    <property type="entry name" value="NADH Oxidase"/>
    <property type="match status" value="1"/>
</dbReference>
<dbReference type="InterPro" id="IPR029478">
    <property type="entry name" value="TM1586_NiRdase"/>
</dbReference>
<reference evidence="2 3" key="1">
    <citation type="journal article" date="2015" name="Genome Announc.">
        <title>Expanding the biotechnology potential of lactobacilli through comparative genomics of 213 strains and associated genera.</title>
        <authorList>
            <person name="Sun Z."/>
            <person name="Harris H.M."/>
            <person name="McCann A."/>
            <person name="Guo C."/>
            <person name="Argimon S."/>
            <person name="Zhang W."/>
            <person name="Yang X."/>
            <person name="Jeffery I.B."/>
            <person name="Cooney J.C."/>
            <person name="Kagawa T.F."/>
            <person name="Liu W."/>
            <person name="Song Y."/>
            <person name="Salvetti E."/>
            <person name="Wrobel A."/>
            <person name="Rasinkangas P."/>
            <person name="Parkhill J."/>
            <person name="Rea M.C."/>
            <person name="O'Sullivan O."/>
            <person name="Ritari J."/>
            <person name="Douillard F.P."/>
            <person name="Paul Ross R."/>
            <person name="Yang R."/>
            <person name="Briner A.E."/>
            <person name="Felis G.E."/>
            <person name="de Vos W.M."/>
            <person name="Barrangou R."/>
            <person name="Klaenhammer T.R."/>
            <person name="Caufield P.W."/>
            <person name="Cui Y."/>
            <person name="Zhang H."/>
            <person name="O'Toole P.W."/>
        </authorList>
    </citation>
    <scope>NUCLEOTIDE SEQUENCE [LARGE SCALE GENOMIC DNA]</scope>
    <source>
        <strain evidence="2 3">DSM 7090</strain>
    </source>
</reference>
<gene>
    <name evidence="2" type="ORF">IV60_GL000006</name>
</gene>
<comment type="caution">
    <text evidence="2">The sequence shown here is derived from an EMBL/GenBank/DDBJ whole genome shotgun (WGS) entry which is preliminary data.</text>
</comment>
<accession>A0ABR5Q1F7</accession>
<evidence type="ECO:0000313" key="3">
    <source>
        <dbReference type="Proteomes" id="UP000051927"/>
    </source>
</evidence>
<keyword evidence="3" id="KW-1185">Reference proteome</keyword>
<proteinExistence type="predicted"/>
<dbReference type="InterPro" id="IPR000415">
    <property type="entry name" value="Nitroreductase-like"/>
</dbReference>
<sequence length="253" mass="27908">MQDALKQRISLRAYDARPIEPDKLRQLEEAISRCNAEMKKDADHPAYLQLTGPHLEDGTAVHMKNRSIVGPIYHYIAGFATDDPIAREMIGYYGEKLVLLAEQLGLGSCWIAETFDPKTLAQTEREGLDLQIIISLGYAPATIPLKQQGIRTAIRLRTKKPAQIMTVNGAPAALSDVPAWFVRGLDAVLLGPTAINKLPVVFDLSNGAVSASMPDQRHRVQDFDLGISKLHFELGADLAGQWEWGQPGKFIRA</sequence>